<evidence type="ECO:0000313" key="2">
    <source>
        <dbReference type="Proteomes" id="UP000821865"/>
    </source>
</evidence>
<protein>
    <submittedName>
        <fullName evidence="1">Uncharacterized protein</fullName>
    </submittedName>
</protein>
<comment type="caution">
    <text evidence="1">The sequence shown here is derived from an EMBL/GenBank/DDBJ whole genome shotgun (WGS) entry which is preliminary data.</text>
</comment>
<reference evidence="1" key="1">
    <citation type="submission" date="2020-05" db="EMBL/GenBank/DDBJ databases">
        <title>Large-scale comparative analyses of tick genomes elucidate their genetic diversity and vector capacities.</title>
        <authorList>
            <person name="Jia N."/>
            <person name="Wang J."/>
            <person name="Shi W."/>
            <person name="Du L."/>
            <person name="Sun Y."/>
            <person name="Zhan W."/>
            <person name="Jiang J."/>
            <person name="Wang Q."/>
            <person name="Zhang B."/>
            <person name="Ji P."/>
            <person name="Sakyi L.B."/>
            <person name="Cui X."/>
            <person name="Yuan T."/>
            <person name="Jiang B."/>
            <person name="Yang W."/>
            <person name="Lam T.T.-Y."/>
            <person name="Chang Q."/>
            <person name="Ding S."/>
            <person name="Wang X."/>
            <person name="Zhu J."/>
            <person name="Ruan X."/>
            <person name="Zhao L."/>
            <person name="Wei J."/>
            <person name="Que T."/>
            <person name="Du C."/>
            <person name="Cheng J."/>
            <person name="Dai P."/>
            <person name="Han X."/>
            <person name="Huang E."/>
            <person name="Gao Y."/>
            <person name="Liu J."/>
            <person name="Shao H."/>
            <person name="Ye R."/>
            <person name="Li L."/>
            <person name="Wei W."/>
            <person name="Wang X."/>
            <person name="Wang C."/>
            <person name="Yang T."/>
            <person name="Huo Q."/>
            <person name="Li W."/>
            <person name="Guo W."/>
            <person name="Chen H."/>
            <person name="Zhou L."/>
            <person name="Ni X."/>
            <person name="Tian J."/>
            <person name="Zhou Y."/>
            <person name="Sheng Y."/>
            <person name="Liu T."/>
            <person name="Pan Y."/>
            <person name="Xia L."/>
            <person name="Li J."/>
            <person name="Zhao F."/>
            <person name="Cao W."/>
        </authorList>
    </citation>
    <scope>NUCLEOTIDE SEQUENCE</scope>
    <source>
        <strain evidence="1">Dsil-2018</strain>
    </source>
</reference>
<gene>
    <name evidence="1" type="ORF">HPB49_021728</name>
</gene>
<sequence>MPYTVEGEEIDPEELEDGTWVTPKPMQGSLDPLDLQHKYSKAASKPAEARPEHASTSALHVQATRPPKLPRRRPMPRLPSEHYKIVIRPRHPINLANIGLAAILEAIQSTAKVDPARAEEEDQIRIHPIKNTITVSTPDRTRAEAYRSLEVLKSLRYNMNLPVATYVPAPDDSIRGVVYKAYTDETDHDFQAELMKKNPDIPIVNARRLGSSRHLVITLAGKKLPATIRFSRSRERSTAKPAMNNKNAWSNGPPKNVAWTTDVSGQTRKEATTQPAHNTTPARPQDIQVRELAELVKSLQQQLASANEHIRQLENNYNSTTTPPAPEEQVACAQSEVTDMETDRIRGEKRKASSPAPETATEEKREKVKNSTLRIAKLETAINARFKELEAKQAEFQAATEARLTRIEAAIQNMLSGINQLKLVHGGCHDDTSGVEKACAVRVGHSVESESVLSSETVGLRCTLRPLC</sequence>
<dbReference type="EMBL" id="CM023470">
    <property type="protein sequence ID" value="KAH7981115.1"/>
    <property type="molecule type" value="Genomic_DNA"/>
</dbReference>
<name>A0ACB8E3B6_DERSI</name>
<dbReference type="Proteomes" id="UP000821865">
    <property type="component" value="Chromosome 1"/>
</dbReference>
<evidence type="ECO:0000313" key="1">
    <source>
        <dbReference type="EMBL" id="KAH7981115.1"/>
    </source>
</evidence>
<proteinExistence type="predicted"/>
<keyword evidence="2" id="KW-1185">Reference proteome</keyword>
<accession>A0ACB8E3B6</accession>
<organism evidence="1 2">
    <name type="scientific">Dermacentor silvarum</name>
    <name type="common">Tick</name>
    <dbReference type="NCBI Taxonomy" id="543639"/>
    <lineage>
        <taxon>Eukaryota</taxon>
        <taxon>Metazoa</taxon>
        <taxon>Ecdysozoa</taxon>
        <taxon>Arthropoda</taxon>
        <taxon>Chelicerata</taxon>
        <taxon>Arachnida</taxon>
        <taxon>Acari</taxon>
        <taxon>Parasitiformes</taxon>
        <taxon>Ixodida</taxon>
        <taxon>Ixodoidea</taxon>
        <taxon>Ixodidae</taxon>
        <taxon>Rhipicephalinae</taxon>
        <taxon>Dermacentor</taxon>
    </lineage>
</organism>